<dbReference type="InterPro" id="IPR001584">
    <property type="entry name" value="Integrase_cat-core"/>
</dbReference>
<feature type="domain" description="Integrase catalytic" evidence="1">
    <location>
        <begin position="341"/>
        <end position="465"/>
    </location>
</feature>
<dbReference type="InterPro" id="IPR043502">
    <property type="entry name" value="DNA/RNA_pol_sf"/>
</dbReference>
<reference evidence="2 3" key="1">
    <citation type="submission" date="2023-02" db="EMBL/GenBank/DDBJ databases">
        <title>LHISI_Scaffold_Assembly.</title>
        <authorList>
            <person name="Stuart O.P."/>
            <person name="Cleave R."/>
            <person name="Magrath M.J.L."/>
            <person name="Mikheyev A.S."/>
        </authorList>
    </citation>
    <scope>NUCLEOTIDE SEQUENCE [LARGE SCALE GENOMIC DNA]</scope>
    <source>
        <strain evidence="2">Daus_M_001</strain>
        <tissue evidence="2">Leg muscle</tissue>
    </source>
</reference>
<sequence length="543" mass="62237">MLRDKIVVGVADHRLRQQLLSDAKLTLQKVLIHVGHTKDGEDKGKGRQSKATRARYQNYPQFLLWRKSSKQEGTLPSLWQKVSCVQQTEPLCLGLQATREPTRWENMSPRPIDGAVRETPEERWTDQEEQLFQLNTNTKNRWITDLVMGEQGHVDKHDYGLEYPNTREDKVLTLQVVDNRTEAINIGRKWETENELGPHEINKVLRRAHFVIPTIEEILLELTDAKVFSVLDVKRGILAYATGEDSIRLILGTRWQRAMIKTLRGLKGVAVIADDIFVYGRGHSEEAARVEYDQNLECLLQRAQASSNRGANHLSELSKLQQYDITAKYKKGKELYLADTMSRTPIQEDLHQVHDSDQEFIMQLQNISMHQYLNVFNKQYLILTNYYSDYLEVDALPSTDSTAINKVTKVQFARHGIPTTLITDNATCFTSTEFQAFSRTSDFQQSTSSPYHLQGNGKAEAYVKIEHHEEMSTNQARPVAHITGVAQHPHDRFEDISSATTYVNENKNTNAYTNWASKTYQQQLTVVHFGPYTFLCRKALPAT</sequence>
<dbReference type="PANTHER" id="PTHR37984">
    <property type="entry name" value="PROTEIN CBG26694"/>
    <property type="match status" value="1"/>
</dbReference>
<dbReference type="InterPro" id="IPR043128">
    <property type="entry name" value="Rev_trsase/Diguanyl_cyclase"/>
</dbReference>
<organism evidence="2 3">
    <name type="scientific">Dryococelus australis</name>
    <dbReference type="NCBI Taxonomy" id="614101"/>
    <lineage>
        <taxon>Eukaryota</taxon>
        <taxon>Metazoa</taxon>
        <taxon>Ecdysozoa</taxon>
        <taxon>Arthropoda</taxon>
        <taxon>Hexapoda</taxon>
        <taxon>Insecta</taxon>
        <taxon>Pterygota</taxon>
        <taxon>Neoptera</taxon>
        <taxon>Polyneoptera</taxon>
        <taxon>Phasmatodea</taxon>
        <taxon>Verophasmatodea</taxon>
        <taxon>Anareolatae</taxon>
        <taxon>Phasmatidae</taxon>
        <taxon>Eurycanthinae</taxon>
        <taxon>Dryococelus</taxon>
    </lineage>
</organism>
<gene>
    <name evidence="2" type="ORF">PR048_022949</name>
</gene>
<accession>A0ABQ9GSQ3</accession>
<dbReference type="SUPFAM" id="SSF53098">
    <property type="entry name" value="Ribonuclease H-like"/>
    <property type="match status" value="1"/>
</dbReference>
<evidence type="ECO:0000259" key="1">
    <source>
        <dbReference type="PROSITE" id="PS50994"/>
    </source>
</evidence>
<dbReference type="Gene3D" id="3.30.70.270">
    <property type="match status" value="1"/>
</dbReference>
<dbReference type="Proteomes" id="UP001159363">
    <property type="component" value="Chromosome 8"/>
</dbReference>
<dbReference type="InterPro" id="IPR050951">
    <property type="entry name" value="Retrovirus_Pol_polyprotein"/>
</dbReference>
<evidence type="ECO:0000313" key="2">
    <source>
        <dbReference type="EMBL" id="KAJ8875059.1"/>
    </source>
</evidence>
<dbReference type="InterPro" id="IPR036397">
    <property type="entry name" value="RNaseH_sf"/>
</dbReference>
<name>A0ABQ9GSQ3_9NEOP</name>
<keyword evidence="3" id="KW-1185">Reference proteome</keyword>
<dbReference type="PANTHER" id="PTHR37984:SF8">
    <property type="entry name" value="CCHC-TYPE DOMAIN-CONTAINING PROTEIN"/>
    <property type="match status" value="1"/>
</dbReference>
<dbReference type="InterPro" id="IPR012337">
    <property type="entry name" value="RNaseH-like_sf"/>
</dbReference>
<protein>
    <recommendedName>
        <fullName evidence="1">Integrase catalytic domain-containing protein</fullName>
    </recommendedName>
</protein>
<proteinExistence type="predicted"/>
<dbReference type="SUPFAM" id="SSF56672">
    <property type="entry name" value="DNA/RNA polymerases"/>
    <property type="match status" value="1"/>
</dbReference>
<dbReference type="EMBL" id="JARBHB010000009">
    <property type="protein sequence ID" value="KAJ8875059.1"/>
    <property type="molecule type" value="Genomic_DNA"/>
</dbReference>
<dbReference type="Gene3D" id="3.30.420.10">
    <property type="entry name" value="Ribonuclease H-like superfamily/Ribonuclease H"/>
    <property type="match status" value="1"/>
</dbReference>
<dbReference type="PROSITE" id="PS50994">
    <property type="entry name" value="INTEGRASE"/>
    <property type="match status" value="1"/>
</dbReference>
<evidence type="ECO:0000313" key="3">
    <source>
        <dbReference type="Proteomes" id="UP001159363"/>
    </source>
</evidence>
<comment type="caution">
    <text evidence="2">The sequence shown here is derived from an EMBL/GenBank/DDBJ whole genome shotgun (WGS) entry which is preliminary data.</text>
</comment>